<gene>
    <name evidence="7" type="ORF">LITE_LOCUS42879</name>
</gene>
<dbReference type="SUPFAM" id="SSF52540">
    <property type="entry name" value="P-loop containing nucleoside triphosphate hydrolases"/>
    <property type="match status" value="1"/>
</dbReference>
<dbReference type="Proteomes" id="UP001154282">
    <property type="component" value="Unassembled WGS sequence"/>
</dbReference>
<feature type="transmembrane region" description="Helical" evidence="5">
    <location>
        <begin position="6"/>
        <end position="30"/>
    </location>
</feature>
<dbReference type="SMART" id="SM00255">
    <property type="entry name" value="TIR"/>
    <property type="match status" value="1"/>
</dbReference>
<feature type="compositionally biased region" description="Polar residues" evidence="4">
    <location>
        <begin position="53"/>
        <end position="63"/>
    </location>
</feature>
<evidence type="ECO:0000256" key="3">
    <source>
        <dbReference type="ARBA" id="ARBA00023027"/>
    </source>
</evidence>
<dbReference type="InterPro" id="IPR036390">
    <property type="entry name" value="WH_DNA-bd_sf"/>
</dbReference>
<dbReference type="Gene3D" id="1.10.8.430">
    <property type="entry name" value="Helical domain of apoptotic protease-activating factors"/>
    <property type="match status" value="1"/>
</dbReference>
<dbReference type="FunFam" id="3.40.50.10140:FF:000007">
    <property type="entry name" value="Disease resistance protein (TIR-NBS-LRR class)"/>
    <property type="match status" value="1"/>
</dbReference>
<dbReference type="InterPro" id="IPR044974">
    <property type="entry name" value="Disease_R_plants"/>
</dbReference>
<accession>A0AAV0QH47</accession>
<dbReference type="InterPro" id="IPR042197">
    <property type="entry name" value="Apaf_helical"/>
</dbReference>
<evidence type="ECO:0000256" key="4">
    <source>
        <dbReference type="SAM" id="MobiDB-lite"/>
    </source>
</evidence>
<comment type="caution">
    <text evidence="7">The sequence shown here is derived from an EMBL/GenBank/DDBJ whole genome shotgun (WGS) entry which is preliminary data.</text>
</comment>
<dbReference type="PROSITE" id="PS50104">
    <property type="entry name" value="TIR"/>
    <property type="match status" value="1"/>
</dbReference>
<dbReference type="InterPro" id="IPR027417">
    <property type="entry name" value="P-loop_NTPase"/>
</dbReference>
<dbReference type="Pfam" id="PF23282">
    <property type="entry name" value="WHD_ROQ1"/>
    <property type="match status" value="1"/>
</dbReference>
<evidence type="ECO:0000259" key="6">
    <source>
        <dbReference type="PROSITE" id="PS50104"/>
    </source>
</evidence>
<evidence type="ECO:0000256" key="5">
    <source>
        <dbReference type="SAM" id="Phobius"/>
    </source>
</evidence>
<keyword evidence="8" id="KW-1185">Reference proteome</keyword>
<dbReference type="PANTHER" id="PTHR11017:SF570">
    <property type="entry name" value="DISEASE RESISTANCE PROTEIN (TIR-NBS CLASS)-RELATED"/>
    <property type="match status" value="1"/>
</dbReference>
<name>A0AAV0QH47_9ROSI</name>
<keyword evidence="5" id="KW-0472">Membrane</keyword>
<keyword evidence="1" id="KW-0677">Repeat</keyword>
<dbReference type="InterPro" id="IPR000157">
    <property type="entry name" value="TIR_dom"/>
</dbReference>
<evidence type="ECO:0000256" key="1">
    <source>
        <dbReference type="ARBA" id="ARBA00022737"/>
    </source>
</evidence>
<dbReference type="GO" id="GO:0006952">
    <property type="term" value="P:defense response"/>
    <property type="evidence" value="ECO:0007669"/>
    <property type="project" value="UniProtKB-KW"/>
</dbReference>
<dbReference type="PANTHER" id="PTHR11017">
    <property type="entry name" value="LEUCINE-RICH REPEAT-CONTAINING PROTEIN"/>
    <property type="match status" value="1"/>
</dbReference>
<dbReference type="AlphaFoldDB" id="A0AAV0QH47"/>
<keyword evidence="5" id="KW-0812">Transmembrane</keyword>
<evidence type="ECO:0000313" key="8">
    <source>
        <dbReference type="Proteomes" id="UP001154282"/>
    </source>
</evidence>
<feature type="domain" description="TIR" evidence="6">
    <location>
        <begin position="68"/>
        <end position="230"/>
    </location>
</feature>
<dbReference type="Pfam" id="PF01582">
    <property type="entry name" value="TIR"/>
    <property type="match status" value="1"/>
</dbReference>
<dbReference type="Gene3D" id="3.40.50.10140">
    <property type="entry name" value="Toll/interleukin-1 receptor homology (TIR) domain"/>
    <property type="match status" value="1"/>
</dbReference>
<dbReference type="InterPro" id="IPR035897">
    <property type="entry name" value="Toll_tir_struct_dom_sf"/>
</dbReference>
<dbReference type="SUPFAM" id="SSF46785">
    <property type="entry name" value="Winged helix' DNA-binding domain"/>
    <property type="match status" value="1"/>
</dbReference>
<dbReference type="InterPro" id="IPR058192">
    <property type="entry name" value="WHD_ROQ1-like"/>
</dbReference>
<dbReference type="SUPFAM" id="SSF52200">
    <property type="entry name" value="Toll/Interleukin receptor TIR domain"/>
    <property type="match status" value="1"/>
</dbReference>
<sequence length="504" mass="58678">MDLKIWTIWSFFWQVAVAVTSLVVAVTFLLKKKKKNSKPSDDTPKSSESESSGAEQQQTSSTPCSWPVEYEVFLSFRGPDVRANFADFLHKFLVRYKIRTFLDDEELRKGEKIAPSLVKAIEESKVYIPVLSPNYARSKWCLQELAQMMKCCNQGNGHIMLPIFFMVEPRDVRRQDGPYKAAFQHHRKKYDAETIDEWKEALQEVGAMKGWHITESDGQGAIIDEVVAKVWSHLTQNYTLVTDELIGIDSHVEEVTNLLNLGCEGETRIIITTRNKRVLDVLQEFKLYEPGEMSPDHALQLFNKHAFGTDNPQEEEAILSEEFVKVATGLPLALKVVGSLLFRQDREFWQAKLIELKDLPPTKVQERLKISYNELSYNEKQIFLDIACSFIGENKVFPLYMWTDCKFYPESGIKTLVLRCLIKFNERNEFWMHDHVRDLGRAIIHEEDNQRPWKRSRICSNEDAFDMLEREEVLNLVVLVIFLIYFVGMFSRYNHLFLFFIIIT</sequence>
<dbReference type="GO" id="GO:0007165">
    <property type="term" value="P:signal transduction"/>
    <property type="evidence" value="ECO:0007669"/>
    <property type="project" value="InterPro"/>
</dbReference>
<feature type="compositionally biased region" description="Basic and acidic residues" evidence="4">
    <location>
        <begin position="38"/>
        <end position="48"/>
    </location>
</feature>
<reference evidence="7" key="1">
    <citation type="submission" date="2022-08" db="EMBL/GenBank/DDBJ databases">
        <authorList>
            <person name="Gutierrez-Valencia J."/>
        </authorList>
    </citation>
    <scope>NUCLEOTIDE SEQUENCE</scope>
</reference>
<keyword evidence="3" id="KW-0520">NAD</keyword>
<proteinExistence type="predicted"/>
<dbReference type="EMBL" id="CAMGYJ010000009">
    <property type="protein sequence ID" value="CAI0543588.1"/>
    <property type="molecule type" value="Genomic_DNA"/>
</dbReference>
<organism evidence="7 8">
    <name type="scientific">Linum tenue</name>
    <dbReference type="NCBI Taxonomy" id="586396"/>
    <lineage>
        <taxon>Eukaryota</taxon>
        <taxon>Viridiplantae</taxon>
        <taxon>Streptophyta</taxon>
        <taxon>Embryophyta</taxon>
        <taxon>Tracheophyta</taxon>
        <taxon>Spermatophyta</taxon>
        <taxon>Magnoliopsida</taxon>
        <taxon>eudicotyledons</taxon>
        <taxon>Gunneridae</taxon>
        <taxon>Pentapetalae</taxon>
        <taxon>rosids</taxon>
        <taxon>fabids</taxon>
        <taxon>Malpighiales</taxon>
        <taxon>Linaceae</taxon>
        <taxon>Linum</taxon>
    </lineage>
</organism>
<dbReference type="GO" id="GO:0043531">
    <property type="term" value="F:ADP binding"/>
    <property type="evidence" value="ECO:0007669"/>
    <property type="project" value="InterPro"/>
</dbReference>
<evidence type="ECO:0000256" key="2">
    <source>
        <dbReference type="ARBA" id="ARBA00022821"/>
    </source>
</evidence>
<keyword evidence="5" id="KW-1133">Transmembrane helix</keyword>
<protein>
    <recommendedName>
        <fullName evidence="6">TIR domain-containing protein</fullName>
    </recommendedName>
</protein>
<evidence type="ECO:0000313" key="7">
    <source>
        <dbReference type="EMBL" id="CAI0543588.1"/>
    </source>
</evidence>
<feature type="transmembrane region" description="Helical" evidence="5">
    <location>
        <begin position="473"/>
        <end position="491"/>
    </location>
</feature>
<feature type="region of interest" description="Disordered" evidence="4">
    <location>
        <begin position="35"/>
        <end position="63"/>
    </location>
</feature>
<keyword evidence="2" id="KW-0611">Plant defense</keyword>